<accession>A0A3S4ZVX0</accession>
<sequence length="494" mass="54957">MRDVFPFPGSSGNTLHAVHFSVGSRFTWDWLRPQYAVLSRYPERITHTAYILHGCRCHGNRGSVLVARGADTFAGSGDEVGNNVYAYHWSEVEISANGPRRSRFPLEPASGGVVIDLPGVWRRPDWPLLVDLLHRIHVTGLLATGNRAFELRLTGARAQVRVVQSRIVGNWCPPAEGLVTSAGLVDFSGAEKAIVLQTNQFLGNRGCDFVLRLMANRQTSPPLSPGDEASALIDANELRGNTCFIRRRGRQVNEPDTSGGLVRLSTCYTIGIFGVQSAVIHYNILDNGKQPGAEETSDNVTLLLSDTGNSVTTHDLRKRAQSTLLDAGPTFGNKPDLQPEAGNPHNYYDRGLRTRIFSSFYSLPTPPSRFATTHRRSQANRGAPMRHELIAGVVFAAPLLPSSRLDARFNYWAVQEPEDVVKRIFDFLTWNSLPVVQFWPILTHATVSLCWHPLEGRLADQNLPTRRLFFFFDLLKPGHFMVVHQWCISLNGTQ</sequence>
<comment type="caution">
    <text evidence="2">The sequence shown here is derived from an EMBL/GenBank/DDBJ whole genome shotgun (WGS) entry which is preliminary data.</text>
</comment>
<keyword evidence="3" id="KW-1185">Reference proteome</keyword>
<evidence type="ECO:0000256" key="1">
    <source>
        <dbReference type="SAM" id="MobiDB-lite"/>
    </source>
</evidence>
<dbReference type="Proteomes" id="UP000784294">
    <property type="component" value="Unassembled WGS sequence"/>
</dbReference>
<proteinExistence type="predicted"/>
<reference evidence="2" key="1">
    <citation type="submission" date="2018-11" db="EMBL/GenBank/DDBJ databases">
        <authorList>
            <consortium name="Pathogen Informatics"/>
        </authorList>
    </citation>
    <scope>NUCLEOTIDE SEQUENCE</scope>
</reference>
<organism evidence="2 3">
    <name type="scientific">Protopolystoma xenopodis</name>
    <dbReference type="NCBI Taxonomy" id="117903"/>
    <lineage>
        <taxon>Eukaryota</taxon>
        <taxon>Metazoa</taxon>
        <taxon>Spiralia</taxon>
        <taxon>Lophotrochozoa</taxon>
        <taxon>Platyhelminthes</taxon>
        <taxon>Monogenea</taxon>
        <taxon>Polyopisthocotylea</taxon>
        <taxon>Polystomatidea</taxon>
        <taxon>Polystomatidae</taxon>
        <taxon>Protopolystoma</taxon>
    </lineage>
</organism>
<dbReference type="EMBL" id="CAAALY010017495">
    <property type="protein sequence ID" value="VEL13343.1"/>
    <property type="molecule type" value="Genomic_DNA"/>
</dbReference>
<dbReference type="AlphaFoldDB" id="A0A3S4ZVX0"/>
<protein>
    <submittedName>
        <fullName evidence="2">Uncharacterized protein</fullName>
    </submittedName>
</protein>
<evidence type="ECO:0000313" key="2">
    <source>
        <dbReference type="EMBL" id="VEL13343.1"/>
    </source>
</evidence>
<gene>
    <name evidence="2" type="ORF">PXEA_LOCUS6783</name>
</gene>
<evidence type="ECO:0000313" key="3">
    <source>
        <dbReference type="Proteomes" id="UP000784294"/>
    </source>
</evidence>
<feature type="region of interest" description="Disordered" evidence="1">
    <location>
        <begin position="325"/>
        <end position="344"/>
    </location>
</feature>
<name>A0A3S4ZVX0_9PLAT</name>